<evidence type="ECO:0000313" key="1">
    <source>
        <dbReference type="EMBL" id="VXC56067.1"/>
    </source>
</evidence>
<reference evidence="1 2" key="1">
    <citation type="submission" date="2019-10" db="EMBL/GenBank/DDBJ databases">
        <authorList>
            <person name="Karimi E."/>
        </authorList>
    </citation>
    <scope>NUCLEOTIDE SEQUENCE [LARGE SCALE GENOMIC DNA]</scope>
    <source>
        <strain evidence="1">Sphingobacterium sp. 8BC</strain>
    </source>
</reference>
<protein>
    <submittedName>
        <fullName evidence="1">Uncharacterized protein</fullName>
    </submittedName>
</protein>
<dbReference type="EMBL" id="CABWMV010000006">
    <property type="protein sequence ID" value="VXC56067.1"/>
    <property type="molecule type" value="Genomic_DNA"/>
</dbReference>
<sequence>MFIDFLIKEDFIINIGITQILPINSNLITNVSLQWERF</sequence>
<accession>A0A653ZM84</accession>
<name>A0A653ZM84_SPHMU</name>
<dbReference type="Proteomes" id="UP000432350">
    <property type="component" value="Unassembled WGS sequence"/>
</dbReference>
<dbReference type="AlphaFoldDB" id="A0A653ZM84"/>
<evidence type="ECO:0000313" key="2">
    <source>
        <dbReference type="Proteomes" id="UP000432350"/>
    </source>
</evidence>
<organism evidence="1 2">
    <name type="scientific">Sphingobacterium multivorum</name>
    <dbReference type="NCBI Taxonomy" id="28454"/>
    <lineage>
        <taxon>Bacteria</taxon>
        <taxon>Pseudomonadati</taxon>
        <taxon>Bacteroidota</taxon>
        <taxon>Sphingobacteriia</taxon>
        <taxon>Sphingobacteriales</taxon>
        <taxon>Sphingobacteriaceae</taxon>
        <taxon>Sphingobacterium</taxon>
    </lineage>
</organism>
<proteinExistence type="predicted"/>
<gene>
    <name evidence="1" type="ORF">SPHINGO8BC_140225</name>
</gene>